<accession>A0ABZ2T4V1</accession>
<protein>
    <submittedName>
        <fullName evidence="1">Uncharacterized protein</fullName>
    </submittedName>
</protein>
<dbReference type="RefSeq" id="WP_206857219.1">
    <property type="nucleotide sequence ID" value="NZ_CP147250.1"/>
</dbReference>
<sequence length="129" mass="14709">MYKLLSIEASVATRNLVLENLDTATIDLCFDDSAVTSFKNFDFMQINEVYDCKIFLFGEQDDSGEKFQYINDVSIGRTVLSEVANEKGDVYYINKISASESFSKQKKLSYKCTRKDLIQVNTIIHAAFE</sequence>
<evidence type="ECO:0000313" key="1">
    <source>
        <dbReference type="EMBL" id="WYJ81204.1"/>
    </source>
</evidence>
<gene>
    <name evidence="1" type="ORF">DOK79_002788</name>
</gene>
<keyword evidence="2" id="KW-1185">Reference proteome</keyword>
<dbReference type="Proteomes" id="UP000664360">
    <property type="component" value="Chromosome"/>
</dbReference>
<reference evidence="1 2" key="1">
    <citation type="submission" date="2024-03" db="EMBL/GenBank/DDBJ databases">
        <title>The Genome Sequence of Enterococcus sp. DIV1094.</title>
        <authorList>
            <consortium name="The Broad Institute Genomics Platform"/>
            <consortium name="The Broad Institute Microbial Omics Core"/>
            <consortium name="The Broad Institute Genomic Center for Infectious Diseases"/>
            <person name="Earl A."/>
            <person name="Manson A."/>
            <person name="Gilmore M."/>
            <person name="Schwartman J."/>
            <person name="Shea T."/>
            <person name="Abouelleil A."/>
            <person name="Cao P."/>
            <person name="Chapman S."/>
            <person name="Cusick C."/>
            <person name="Young S."/>
            <person name="Neafsey D."/>
            <person name="Nusbaum C."/>
            <person name="Birren B."/>
        </authorList>
    </citation>
    <scope>NUCLEOTIDE SEQUENCE [LARGE SCALE GENOMIC DNA]</scope>
    <source>
        <strain evidence="1 2">DIV1094</strain>
    </source>
</reference>
<dbReference type="EMBL" id="CP147250">
    <property type="protein sequence ID" value="WYJ81204.1"/>
    <property type="molecule type" value="Genomic_DNA"/>
</dbReference>
<name>A0ABZ2T4V1_9ENTE</name>
<organism evidence="1 2">
    <name type="scientific">Candidatus Enterococcus mangumiae</name>
    <dbReference type="NCBI Taxonomy" id="2230878"/>
    <lineage>
        <taxon>Bacteria</taxon>
        <taxon>Bacillati</taxon>
        <taxon>Bacillota</taxon>
        <taxon>Bacilli</taxon>
        <taxon>Lactobacillales</taxon>
        <taxon>Enterococcaceae</taxon>
        <taxon>Enterococcus</taxon>
    </lineage>
</organism>
<evidence type="ECO:0000313" key="2">
    <source>
        <dbReference type="Proteomes" id="UP000664360"/>
    </source>
</evidence>
<proteinExistence type="predicted"/>